<name>E6W1B1_DESIS</name>
<dbReference type="InterPro" id="IPR050706">
    <property type="entry name" value="Cyclic-di-GMP_PDE-like"/>
</dbReference>
<protein>
    <submittedName>
        <fullName evidence="2">EAL domain protein</fullName>
    </submittedName>
</protein>
<dbReference type="Pfam" id="PF11563">
    <property type="entry name" value="Protoglobin"/>
    <property type="match status" value="1"/>
</dbReference>
<dbReference type="Proteomes" id="UP000002572">
    <property type="component" value="Chromosome"/>
</dbReference>
<dbReference type="KEGG" id="din:Selin_1804"/>
<dbReference type="STRING" id="653733.Selin_1804"/>
<dbReference type="SMART" id="SM00052">
    <property type="entry name" value="EAL"/>
    <property type="match status" value="1"/>
</dbReference>
<dbReference type="eggNOG" id="COG2200">
    <property type="taxonomic scope" value="Bacteria"/>
</dbReference>
<accession>E6W1B1</accession>
<proteinExistence type="predicted"/>
<evidence type="ECO:0000313" key="2">
    <source>
        <dbReference type="EMBL" id="ADU66531.1"/>
    </source>
</evidence>
<dbReference type="InterPro" id="IPR001633">
    <property type="entry name" value="EAL_dom"/>
</dbReference>
<dbReference type="Pfam" id="PF00563">
    <property type="entry name" value="EAL"/>
    <property type="match status" value="1"/>
</dbReference>
<dbReference type="FunCoup" id="E6W1B1">
    <property type="interactions" value="6"/>
</dbReference>
<dbReference type="InterPro" id="IPR035919">
    <property type="entry name" value="EAL_sf"/>
</dbReference>
<dbReference type="GO" id="GO:0020037">
    <property type="term" value="F:heme binding"/>
    <property type="evidence" value="ECO:0007669"/>
    <property type="project" value="InterPro"/>
</dbReference>
<dbReference type="SUPFAM" id="SSF141868">
    <property type="entry name" value="EAL domain-like"/>
    <property type="match status" value="1"/>
</dbReference>
<dbReference type="PROSITE" id="PS50883">
    <property type="entry name" value="EAL"/>
    <property type="match status" value="1"/>
</dbReference>
<keyword evidence="3" id="KW-1185">Reference proteome</keyword>
<evidence type="ECO:0000259" key="1">
    <source>
        <dbReference type="PROSITE" id="PS50883"/>
    </source>
</evidence>
<dbReference type="HOGENOM" id="CLU_000445_70_50_0"/>
<dbReference type="GO" id="GO:0019825">
    <property type="term" value="F:oxygen binding"/>
    <property type="evidence" value="ECO:0007669"/>
    <property type="project" value="InterPro"/>
</dbReference>
<dbReference type="InterPro" id="IPR009050">
    <property type="entry name" value="Globin-like_sf"/>
</dbReference>
<gene>
    <name evidence="2" type="ordered locus">Selin_1804</name>
</gene>
<dbReference type="RefSeq" id="WP_013506411.1">
    <property type="nucleotide sequence ID" value="NC_014836.1"/>
</dbReference>
<dbReference type="PANTHER" id="PTHR33121">
    <property type="entry name" value="CYCLIC DI-GMP PHOSPHODIESTERASE PDEF"/>
    <property type="match status" value="1"/>
</dbReference>
<dbReference type="CDD" id="cd01948">
    <property type="entry name" value="EAL"/>
    <property type="match status" value="1"/>
</dbReference>
<dbReference type="InterPro" id="IPR044398">
    <property type="entry name" value="Globin-sensor_dom"/>
</dbReference>
<feature type="domain" description="EAL" evidence="1">
    <location>
        <begin position="162"/>
        <end position="401"/>
    </location>
</feature>
<dbReference type="Gene3D" id="3.20.20.450">
    <property type="entry name" value="EAL domain"/>
    <property type="match status" value="1"/>
</dbReference>
<evidence type="ECO:0000313" key="3">
    <source>
        <dbReference type="Proteomes" id="UP000002572"/>
    </source>
</evidence>
<dbReference type="AlphaFoldDB" id="E6W1B1"/>
<dbReference type="SUPFAM" id="SSF46458">
    <property type="entry name" value="Globin-like"/>
    <property type="match status" value="1"/>
</dbReference>
<dbReference type="Gene3D" id="1.10.490.10">
    <property type="entry name" value="Globins"/>
    <property type="match status" value="1"/>
</dbReference>
<organism evidence="2 3">
    <name type="scientific">Desulfurispirillum indicum (strain ATCC BAA-1389 / DSM 22839 / S5)</name>
    <dbReference type="NCBI Taxonomy" id="653733"/>
    <lineage>
        <taxon>Bacteria</taxon>
        <taxon>Pseudomonadati</taxon>
        <taxon>Chrysiogenota</taxon>
        <taxon>Chrysiogenia</taxon>
        <taxon>Chrysiogenales</taxon>
        <taxon>Chrysiogenaceae</taxon>
        <taxon>Desulfurispirillum</taxon>
    </lineage>
</organism>
<dbReference type="EMBL" id="CP002432">
    <property type="protein sequence ID" value="ADU66531.1"/>
    <property type="molecule type" value="Genomic_DNA"/>
</dbReference>
<dbReference type="InterPro" id="IPR012292">
    <property type="entry name" value="Globin/Proto"/>
</dbReference>
<dbReference type="CDD" id="cd14761">
    <property type="entry name" value="GS_GsGCS-like"/>
    <property type="match status" value="1"/>
</dbReference>
<dbReference type="GO" id="GO:0071111">
    <property type="term" value="F:cyclic-guanylate-specific phosphodiesterase activity"/>
    <property type="evidence" value="ECO:0007669"/>
    <property type="project" value="InterPro"/>
</dbReference>
<reference evidence="2 3" key="1">
    <citation type="submission" date="2010-12" db="EMBL/GenBank/DDBJ databases">
        <title>Complete sequence of Desulfurispirillum indicum S5.</title>
        <authorList>
            <consortium name="US DOE Joint Genome Institute"/>
            <person name="Lucas S."/>
            <person name="Copeland A."/>
            <person name="Lapidus A."/>
            <person name="Cheng J.-F."/>
            <person name="Goodwin L."/>
            <person name="Pitluck S."/>
            <person name="Chertkov O."/>
            <person name="Held B."/>
            <person name="Detter J.C."/>
            <person name="Han C."/>
            <person name="Tapia R."/>
            <person name="Land M."/>
            <person name="Hauser L."/>
            <person name="Kyrpides N."/>
            <person name="Ivanova N."/>
            <person name="Mikhailova N."/>
            <person name="Haggblom M."/>
            <person name="Rauschenbach I."/>
            <person name="Bini E."/>
            <person name="Woyke T."/>
        </authorList>
    </citation>
    <scope>NUCLEOTIDE SEQUENCE [LARGE SCALE GENOMIC DNA]</scope>
    <source>
        <strain evidence="3">ATCC BAA-1389 / DSM 22839 / S5</strain>
    </source>
</reference>
<dbReference type="InParanoid" id="E6W1B1"/>
<sequence length="401" mass="46246">MNYAREQLPVRNIQDTFEHYNFSRGEQASLVELRDLAKLNRDRFAHDFHEFIFTFAHARAFIENESQVSIHHSKMGEWFVALFNGVYDDGYGNYLDEISDAHVRIGLPNHYVNVGMSYVRRYVRNLLMQEGLFDLMDAAEKIIDINLDILTSSYNKHDETNVLTTIQLIRDGMREQRVLPWLQPIFHTESLEVSHYECLMRIDHPVAGILSPMGFLDIAKRYRTYLSLSRSLIDAAFNRFRATAHRFAINLDYEDILDRSQREYILEQLRLFAPFSGQIILELVESEHMRDRAMLESFAEAARGHGATIAIDDFGSGFSNFDHIIGIRPECIKIDGSLIRDVHTNPVHAAAVESIALMARRLGIYTVAEFVHSQEVFETVRKLGIHYAQGYYLGAPQPQVL</sequence>
<dbReference type="PANTHER" id="PTHR33121:SF79">
    <property type="entry name" value="CYCLIC DI-GMP PHOSPHODIESTERASE PDED-RELATED"/>
    <property type="match status" value="1"/>
</dbReference>